<name>A0AAD1UIF7_EUPCR</name>
<dbReference type="Gene3D" id="3.40.50.1820">
    <property type="entry name" value="alpha/beta hydrolase"/>
    <property type="match status" value="1"/>
</dbReference>
<evidence type="ECO:0000313" key="7">
    <source>
        <dbReference type="Proteomes" id="UP001295684"/>
    </source>
</evidence>
<evidence type="ECO:0000256" key="2">
    <source>
        <dbReference type="ARBA" id="ARBA00022801"/>
    </source>
</evidence>
<accession>A0AAD1UIF7</accession>
<dbReference type="EMBL" id="CAMPGE010008630">
    <property type="protein sequence ID" value="CAI2367520.1"/>
    <property type="molecule type" value="Genomic_DNA"/>
</dbReference>
<sequence length="499" mass="56611">MEKRTFVNKFEGLFVFPAYCLGIIGLTGLAGDTASSLFQCYWALSVVAAFVTKVAKIDISCRFDFILYNIINWVLVIITKLLLPEWSFIKLLITIVSALILYKLVSTSFYFAPNPTGPYGAGFRDIVIKGETTPSVTIFYPIDIQEYQQNVENPNKTPKYVLDGEDELEGVPKLIPILRQLFDGNIVESISDNPIIRLALRDDALYQMRAIKSGTLHKDFQLGHKKQTPVIFSHGLCGRRADHHAAGVLLASYGCIVYIPNHTDGSATVYKDHNVTPPRTVHVNMYDPVTNTDSNGVKYEQDEFRRKLLNHRIKDIGVILDYIKNESIKEFKHIDLDKLAAMGQSMGGMTAIEMAKVFHNDFKICAVNDAYIRARYKDMLANEDYYISQPLLMINSEKFDYSRFVAEYDQKTIREKFFNTCMKKNGGIGYNIRIKDSGHSSSIDGTLFKPYFGELINSCGKAENVGERCQEIYHTFIAFLHKNSFLPVEFSMEKCSHIS</sequence>
<feature type="transmembrane region" description="Helical" evidence="5">
    <location>
        <begin position="12"/>
        <end position="30"/>
    </location>
</feature>
<dbReference type="GO" id="GO:0003847">
    <property type="term" value="F:1-alkyl-2-acetylglycerophosphocholine esterase activity"/>
    <property type="evidence" value="ECO:0007669"/>
    <property type="project" value="UniProtKB-EC"/>
</dbReference>
<comment type="caution">
    <text evidence="6">The sequence shown here is derived from an EMBL/GenBank/DDBJ whole genome shotgun (WGS) entry which is preliminary data.</text>
</comment>
<keyword evidence="5" id="KW-0472">Membrane</keyword>
<dbReference type="AlphaFoldDB" id="A0AAD1UIF7"/>
<dbReference type="GO" id="GO:0016042">
    <property type="term" value="P:lipid catabolic process"/>
    <property type="evidence" value="ECO:0007669"/>
    <property type="project" value="UniProtKB-KW"/>
</dbReference>
<keyword evidence="7" id="KW-1185">Reference proteome</keyword>
<feature type="transmembrane region" description="Helical" evidence="5">
    <location>
        <begin position="66"/>
        <end position="82"/>
    </location>
</feature>
<organism evidence="6 7">
    <name type="scientific">Euplotes crassus</name>
    <dbReference type="NCBI Taxonomy" id="5936"/>
    <lineage>
        <taxon>Eukaryota</taxon>
        <taxon>Sar</taxon>
        <taxon>Alveolata</taxon>
        <taxon>Ciliophora</taxon>
        <taxon>Intramacronucleata</taxon>
        <taxon>Spirotrichea</taxon>
        <taxon>Hypotrichia</taxon>
        <taxon>Euplotida</taxon>
        <taxon>Euplotidae</taxon>
        <taxon>Moneuplotes</taxon>
    </lineage>
</organism>
<dbReference type="InterPro" id="IPR029058">
    <property type="entry name" value="AB_hydrolase_fold"/>
</dbReference>
<reference evidence="6" key="1">
    <citation type="submission" date="2023-07" db="EMBL/GenBank/DDBJ databases">
        <authorList>
            <consortium name="AG Swart"/>
            <person name="Singh M."/>
            <person name="Singh A."/>
            <person name="Seah K."/>
            <person name="Emmerich C."/>
        </authorList>
    </citation>
    <scope>NUCLEOTIDE SEQUENCE</scope>
    <source>
        <strain evidence="6">DP1</strain>
    </source>
</reference>
<dbReference type="EC" id="3.1.1.47" evidence="1"/>
<evidence type="ECO:0000256" key="4">
    <source>
        <dbReference type="ARBA" id="ARBA00023098"/>
    </source>
</evidence>
<evidence type="ECO:0000313" key="6">
    <source>
        <dbReference type="EMBL" id="CAI2367520.1"/>
    </source>
</evidence>
<proteinExistence type="predicted"/>
<keyword evidence="5" id="KW-1133">Transmembrane helix</keyword>
<dbReference type="Proteomes" id="UP001295684">
    <property type="component" value="Unassembled WGS sequence"/>
</dbReference>
<keyword evidence="5" id="KW-0812">Transmembrane</keyword>
<protein>
    <recommendedName>
        <fullName evidence="1">1-alkyl-2-acetylglycerophosphocholine esterase</fullName>
        <ecNumber evidence="1">3.1.1.47</ecNumber>
    </recommendedName>
</protein>
<feature type="transmembrane region" description="Helical" evidence="5">
    <location>
        <begin position="88"/>
        <end position="105"/>
    </location>
</feature>
<dbReference type="PANTHER" id="PTHR10272:SF0">
    <property type="entry name" value="PLATELET-ACTIVATING FACTOR ACETYLHYDROLASE"/>
    <property type="match status" value="1"/>
</dbReference>
<evidence type="ECO:0000256" key="1">
    <source>
        <dbReference type="ARBA" id="ARBA00013201"/>
    </source>
</evidence>
<evidence type="ECO:0000256" key="5">
    <source>
        <dbReference type="SAM" id="Phobius"/>
    </source>
</evidence>
<keyword evidence="2" id="KW-0378">Hydrolase</keyword>
<dbReference type="Pfam" id="PF03403">
    <property type="entry name" value="PAF-AH_p_II"/>
    <property type="match status" value="1"/>
</dbReference>
<keyword evidence="3" id="KW-0442">Lipid degradation</keyword>
<gene>
    <name evidence="6" type="ORF">ECRASSUSDP1_LOCUS8807</name>
</gene>
<evidence type="ECO:0000256" key="3">
    <source>
        <dbReference type="ARBA" id="ARBA00022963"/>
    </source>
</evidence>
<dbReference type="PANTHER" id="PTHR10272">
    <property type="entry name" value="PLATELET-ACTIVATING FACTOR ACETYLHYDROLASE"/>
    <property type="match status" value="1"/>
</dbReference>
<keyword evidence="4" id="KW-0443">Lipid metabolism</keyword>
<dbReference type="SUPFAM" id="SSF53474">
    <property type="entry name" value="alpha/beta-Hydrolases"/>
    <property type="match status" value="1"/>
</dbReference>